<accession>A0ABS9SGE0</accession>
<evidence type="ECO:0000313" key="1">
    <source>
        <dbReference type="EMBL" id="MCH5597422.1"/>
    </source>
</evidence>
<dbReference type="Pfam" id="PF13738">
    <property type="entry name" value="Pyr_redox_3"/>
    <property type="match status" value="1"/>
</dbReference>
<dbReference type="Gene3D" id="3.50.50.60">
    <property type="entry name" value="FAD/NAD(P)-binding domain"/>
    <property type="match status" value="1"/>
</dbReference>
<name>A0ABS9SGE0_9BACT</name>
<dbReference type="InterPro" id="IPR036188">
    <property type="entry name" value="FAD/NAD-bd_sf"/>
</dbReference>
<keyword evidence="2" id="KW-1185">Reference proteome</keyword>
<dbReference type="SUPFAM" id="SSF51905">
    <property type="entry name" value="FAD/NAD(P)-binding domain"/>
    <property type="match status" value="1"/>
</dbReference>
<dbReference type="Proteomes" id="UP001202248">
    <property type="component" value="Unassembled WGS sequence"/>
</dbReference>
<dbReference type="EMBL" id="JAKWBL010000001">
    <property type="protein sequence ID" value="MCH5597422.1"/>
    <property type="molecule type" value="Genomic_DNA"/>
</dbReference>
<gene>
    <name evidence="1" type="ORF">MKP09_05630</name>
</gene>
<proteinExistence type="predicted"/>
<sequence length="59" mass="6663">MQSHFPLIIIGGGPIGMACALEAQKNNIEYVVIEKGCLVNSLYNYPVNMTFFLLQTDWR</sequence>
<evidence type="ECO:0000313" key="2">
    <source>
        <dbReference type="Proteomes" id="UP001202248"/>
    </source>
</evidence>
<reference evidence="1 2" key="1">
    <citation type="submission" date="2022-02" db="EMBL/GenBank/DDBJ databases">
        <authorList>
            <person name="Min J."/>
        </authorList>
    </citation>
    <scope>NUCLEOTIDE SEQUENCE [LARGE SCALE GENOMIC DNA]</scope>
    <source>
        <strain evidence="1 2">GR10-1</strain>
    </source>
</reference>
<protein>
    <submittedName>
        <fullName evidence="1">NAD(P)-binding domain-containing protein</fullName>
    </submittedName>
</protein>
<comment type="caution">
    <text evidence="1">The sequence shown here is derived from an EMBL/GenBank/DDBJ whole genome shotgun (WGS) entry which is preliminary data.</text>
</comment>
<organism evidence="1 2">
    <name type="scientific">Niabella ginsengisoli</name>
    <dbReference type="NCBI Taxonomy" id="522298"/>
    <lineage>
        <taxon>Bacteria</taxon>
        <taxon>Pseudomonadati</taxon>
        <taxon>Bacteroidota</taxon>
        <taxon>Chitinophagia</taxon>
        <taxon>Chitinophagales</taxon>
        <taxon>Chitinophagaceae</taxon>
        <taxon>Niabella</taxon>
    </lineage>
</organism>